<proteinExistence type="predicted"/>
<gene>
    <name evidence="2" type="ORF">B4110_1390</name>
</gene>
<evidence type="ECO:0000313" key="2">
    <source>
        <dbReference type="EMBL" id="KYD31454.1"/>
    </source>
</evidence>
<organism evidence="2 3">
    <name type="scientific">Parageobacillus toebii</name>
    <dbReference type="NCBI Taxonomy" id="153151"/>
    <lineage>
        <taxon>Bacteria</taxon>
        <taxon>Bacillati</taxon>
        <taxon>Bacillota</taxon>
        <taxon>Bacilli</taxon>
        <taxon>Bacillales</taxon>
        <taxon>Anoxybacillaceae</taxon>
        <taxon>Parageobacillus</taxon>
    </lineage>
</organism>
<evidence type="ECO:0000256" key="1">
    <source>
        <dbReference type="SAM" id="Coils"/>
    </source>
</evidence>
<evidence type="ECO:0008006" key="4">
    <source>
        <dbReference type="Google" id="ProtNLM"/>
    </source>
</evidence>
<dbReference type="PATRIC" id="fig|153151.4.peg.2316"/>
<dbReference type="Proteomes" id="UP000075324">
    <property type="component" value="Unassembled WGS sequence"/>
</dbReference>
<accession>A0A150N468</accession>
<feature type="coiled-coil region" evidence="1">
    <location>
        <begin position="40"/>
        <end position="67"/>
    </location>
</feature>
<comment type="caution">
    <text evidence="2">The sequence shown here is derived from an EMBL/GenBank/DDBJ whole genome shotgun (WGS) entry which is preliminary data.</text>
</comment>
<dbReference type="RefSeq" id="WP_062677727.1">
    <property type="nucleotide sequence ID" value="NZ_LQYW01000036.1"/>
</dbReference>
<dbReference type="EMBL" id="LQYW01000036">
    <property type="protein sequence ID" value="KYD31454.1"/>
    <property type="molecule type" value="Genomic_DNA"/>
</dbReference>
<protein>
    <recommendedName>
        <fullName evidence="4">Cytosolic protein</fullName>
    </recommendedName>
</protein>
<name>A0A150N468_9BACL</name>
<sequence>MERDIHSGYNDLKQVEIEMFVETAEKMVGQATMSLDRDMLEGAKQAIANAHDQLSRARRQATGVDEEFLSHYEQKLAKAEHQLNEALR</sequence>
<dbReference type="AlphaFoldDB" id="A0A150N468"/>
<reference evidence="2 3" key="1">
    <citation type="submission" date="2016-01" db="EMBL/GenBank/DDBJ databases">
        <title>Draft Genome Sequences of Seven Thermophilic Sporeformers Isolated from Foods.</title>
        <authorList>
            <person name="Berendsen E.M."/>
            <person name="Wells-Bennik M.H."/>
            <person name="Krawcyk A.O."/>
            <person name="De Jong A."/>
            <person name="Holsappel S."/>
            <person name="Eijlander R.T."/>
            <person name="Kuipers O.P."/>
        </authorList>
    </citation>
    <scope>NUCLEOTIDE SEQUENCE [LARGE SCALE GENOMIC DNA]</scope>
    <source>
        <strain evidence="2 3">B4110</strain>
    </source>
</reference>
<keyword evidence="1" id="KW-0175">Coiled coil</keyword>
<dbReference type="InterPro" id="IPR020314">
    <property type="entry name" value="Uncharacterised_YpzA"/>
</dbReference>
<evidence type="ECO:0000313" key="3">
    <source>
        <dbReference type="Proteomes" id="UP000075324"/>
    </source>
</evidence>
<dbReference type="Pfam" id="PF10819">
    <property type="entry name" value="DUF2564"/>
    <property type="match status" value="1"/>
</dbReference>